<dbReference type="InterPro" id="IPR014314">
    <property type="entry name" value="Succ_DH_cytb556"/>
</dbReference>
<evidence type="ECO:0000256" key="12">
    <source>
        <dbReference type="SAM" id="Phobius"/>
    </source>
</evidence>
<evidence type="ECO:0000256" key="1">
    <source>
        <dbReference type="ARBA" id="ARBA00004448"/>
    </source>
</evidence>
<evidence type="ECO:0000256" key="3">
    <source>
        <dbReference type="ARBA" id="ARBA00022617"/>
    </source>
</evidence>
<dbReference type="InterPro" id="IPR000701">
    <property type="entry name" value="SuccDH_FuR_B_TM-su"/>
</dbReference>
<keyword evidence="11 12" id="KW-0472">Membrane</keyword>
<accession>A0A914HKL3</accession>
<dbReference type="NCBIfam" id="TIGR02970">
    <property type="entry name" value="succ_dehyd_cytB"/>
    <property type="match status" value="1"/>
</dbReference>
<dbReference type="CDD" id="cd03499">
    <property type="entry name" value="SQR_TypeC_SdhC"/>
    <property type="match status" value="1"/>
</dbReference>
<feature type="transmembrane region" description="Helical" evidence="12">
    <location>
        <begin position="182"/>
        <end position="202"/>
    </location>
</feature>
<dbReference type="WBParaSite" id="Gr19_v10_g219.t1">
    <property type="protein sequence ID" value="Gr19_v10_g219.t1"/>
    <property type="gene ID" value="Gr19_v10_g219"/>
</dbReference>
<keyword evidence="5" id="KW-0479">Metal-binding</keyword>
<dbReference type="Pfam" id="PF01127">
    <property type="entry name" value="Sdh_cyt"/>
    <property type="match status" value="1"/>
</dbReference>
<dbReference type="GO" id="GO:0006121">
    <property type="term" value="P:mitochondrial electron transport, succinate to ubiquinone"/>
    <property type="evidence" value="ECO:0007669"/>
    <property type="project" value="UniProtKB-ARBA"/>
</dbReference>
<evidence type="ECO:0000256" key="11">
    <source>
        <dbReference type="ARBA" id="ARBA00023136"/>
    </source>
</evidence>
<dbReference type="AlphaFoldDB" id="A0A914HKL3"/>
<dbReference type="Gene3D" id="1.20.1300.10">
    <property type="entry name" value="Fumarate reductase/succinate dehydrogenase, transmembrane subunit"/>
    <property type="match status" value="1"/>
</dbReference>
<protein>
    <submittedName>
        <fullName evidence="14">Succinate dehydrogenase cytochrome b560 subunit, mitochondrial</fullName>
    </submittedName>
</protein>
<keyword evidence="10" id="KW-0496">Mitochondrion</keyword>
<feature type="transmembrane region" description="Helical" evidence="12">
    <location>
        <begin position="214"/>
        <end position="234"/>
    </location>
</feature>
<reference evidence="14" key="1">
    <citation type="submission" date="2022-11" db="UniProtKB">
        <authorList>
            <consortium name="WormBaseParasite"/>
        </authorList>
    </citation>
    <scope>IDENTIFICATION</scope>
</reference>
<keyword evidence="7" id="KW-0809">Transit peptide</keyword>
<dbReference type="FunFam" id="1.20.1300.10:FF:000011">
    <property type="entry name" value="Succinate dehydrogenase cytochrome b560 subunit"/>
    <property type="match status" value="1"/>
</dbReference>
<evidence type="ECO:0000256" key="10">
    <source>
        <dbReference type="ARBA" id="ARBA00023128"/>
    </source>
</evidence>
<dbReference type="InterPro" id="IPR018495">
    <property type="entry name" value="Succ_DH_cyt_bsu_CS"/>
</dbReference>
<name>A0A914HKL3_GLORO</name>
<sequence length="254" mass="29057">MVMHFPRLAQHIVCWHFPRLAQHIVCWHFPRLAQHIVCWHFPRLAQHIEMAILSVIASHSSTTISPCIRFLVLNNAKKLSGYSARMRFVRFCSHATKTPVQEFGYEYVKRQMKTGRPVSPHLTIYKPQLTWLMSGAHRIVGCVMSAVLLMGGLVFAILPVGFTTTMERLHSLNLWRPVTNSLKFLIAFPIVYHTLNGIRFMGFDMAKGIELPTIYRSGYLVIALSMLISLLIVANSTHLTKEQFQTKFKNVKGP</sequence>
<keyword evidence="6" id="KW-0999">Mitochondrion inner membrane</keyword>
<evidence type="ECO:0000256" key="7">
    <source>
        <dbReference type="ARBA" id="ARBA00022946"/>
    </source>
</evidence>
<evidence type="ECO:0000256" key="4">
    <source>
        <dbReference type="ARBA" id="ARBA00022692"/>
    </source>
</evidence>
<dbReference type="GO" id="GO:0046872">
    <property type="term" value="F:metal ion binding"/>
    <property type="evidence" value="ECO:0007669"/>
    <property type="project" value="UniProtKB-KW"/>
</dbReference>
<dbReference type="Proteomes" id="UP000887572">
    <property type="component" value="Unplaced"/>
</dbReference>
<feature type="transmembrane region" description="Helical" evidence="12">
    <location>
        <begin position="139"/>
        <end position="162"/>
    </location>
</feature>
<dbReference type="GO" id="GO:0009055">
    <property type="term" value="F:electron transfer activity"/>
    <property type="evidence" value="ECO:0007669"/>
    <property type="project" value="InterPro"/>
</dbReference>
<dbReference type="InterPro" id="IPR034804">
    <property type="entry name" value="SQR/QFR_C/D"/>
</dbReference>
<evidence type="ECO:0000256" key="2">
    <source>
        <dbReference type="ARBA" id="ARBA00005163"/>
    </source>
</evidence>
<organism evidence="13 14">
    <name type="scientific">Globodera rostochiensis</name>
    <name type="common">Golden nematode worm</name>
    <name type="synonym">Heterodera rostochiensis</name>
    <dbReference type="NCBI Taxonomy" id="31243"/>
    <lineage>
        <taxon>Eukaryota</taxon>
        <taxon>Metazoa</taxon>
        <taxon>Ecdysozoa</taxon>
        <taxon>Nematoda</taxon>
        <taxon>Chromadorea</taxon>
        <taxon>Rhabditida</taxon>
        <taxon>Tylenchina</taxon>
        <taxon>Tylenchomorpha</taxon>
        <taxon>Tylenchoidea</taxon>
        <taxon>Heteroderidae</taxon>
        <taxon>Heteroderinae</taxon>
        <taxon>Globodera</taxon>
    </lineage>
</organism>
<evidence type="ECO:0000256" key="9">
    <source>
        <dbReference type="ARBA" id="ARBA00023004"/>
    </source>
</evidence>
<evidence type="ECO:0000256" key="6">
    <source>
        <dbReference type="ARBA" id="ARBA00022792"/>
    </source>
</evidence>
<keyword evidence="13" id="KW-1185">Reference proteome</keyword>
<dbReference type="PANTHER" id="PTHR10978:SF5">
    <property type="entry name" value="SUCCINATE DEHYDROGENASE CYTOCHROME B560 SUBUNIT, MITOCHONDRIAL"/>
    <property type="match status" value="1"/>
</dbReference>
<dbReference type="PANTHER" id="PTHR10978">
    <property type="entry name" value="SUCCINATE DEHYDROGENASE CYTOCHROME B560 SUBUNIT"/>
    <property type="match status" value="1"/>
</dbReference>
<keyword evidence="8 12" id="KW-1133">Transmembrane helix</keyword>
<comment type="pathway">
    <text evidence="2">Carbohydrate metabolism; tricarboxylic acid cycle.</text>
</comment>
<keyword evidence="9" id="KW-0408">Iron</keyword>
<dbReference type="PROSITE" id="PS01001">
    <property type="entry name" value="SDH_CYT_2"/>
    <property type="match status" value="1"/>
</dbReference>
<keyword evidence="3" id="KW-0349">Heme</keyword>
<proteinExistence type="predicted"/>
<evidence type="ECO:0000313" key="13">
    <source>
        <dbReference type="Proteomes" id="UP000887572"/>
    </source>
</evidence>
<evidence type="ECO:0000256" key="8">
    <source>
        <dbReference type="ARBA" id="ARBA00022989"/>
    </source>
</evidence>
<evidence type="ECO:0000313" key="14">
    <source>
        <dbReference type="WBParaSite" id="Gr19_v10_g219.t1"/>
    </source>
</evidence>
<keyword evidence="4 12" id="KW-0812">Transmembrane</keyword>
<comment type="subcellular location">
    <subcellularLocation>
        <location evidence="1">Mitochondrion inner membrane</location>
        <topology evidence="1">Multi-pass membrane protein</topology>
    </subcellularLocation>
</comment>
<dbReference type="GO" id="GO:0006099">
    <property type="term" value="P:tricarboxylic acid cycle"/>
    <property type="evidence" value="ECO:0007669"/>
    <property type="project" value="InterPro"/>
</dbReference>
<evidence type="ECO:0000256" key="5">
    <source>
        <dbReference type="ARBA" id="ARBA00022723"/>
    </source>
</evidence>
<dbReference type="SUPFAM" id="SSF81343">
    <property type="entry name" value="Fumarate reductase respiratory complex transmembrane subunits"/>
    <property type="match status" value="1"/>
</dbReference>
<dbReference type="GO" id="GO:0005743">
    <property type="term" value="C:mitochondrial inner membrane"/>
    <property type="evidence" value="ECO:0007669"/>
    <property type="project" value="UniProtKB-SubCell"/>
</dbReference>